<dbReference type="Proteomes" id="UP000254802">
    <property type="component" value="Unassembled WGS sequence"/>
</dbReference>
<protein>
    <submittedName>
        <fullName evidence="2">Uncharacterized conserved protein</fullName>
    </submittedName>
</protein>
<dbReference type="PANTHER" id="PTHR11092">
    <property type="entry name" value="SUGAR NUCLEOTIDE EPIMERASE RELATED"/>
    <property type="match status" value="1"/>
</dbReference>
<proteinExistence type="predicted"/>
<feature type="domain" description="DUF1731" evidence="1">
    <location>
        <begin position="22"/>
        <end position="62"/>
    </location>
</feature>
<dbReference type="Pfam" id="PF08338">
    <property type="entry name" value="DUF1731"/>
    <property type="match status" value="1"/>
</dbReference>
<dbReference type="AlphaFoldDB" id="A0A378N931"/>
<name>A0A378N931_MANHA</name>
<dbReference type="EMBL" id="UGPN01000002">
    <property type="protein sequence ID" value="STY64870.1"/>
    <property type="molecule type" value="Genomic_DNA"/>
</dbReference>
<accession>A0A378N931</accession>
<sequence>MRNEEFNRILANAVNRPAFFTVPEFALKLGLGERACLVLDNQQLIPEKLLAASFVFQDPILTENVFLNHNLGYNAV</sequence>
<dbReference type="Gene3D" id="3.40.50.720">
    <property type="entry name" value="NAD(P)-binding Rossmann-like Domain"/>
    <property type="match status" value="1"/>
</dbReference>
<organism evidence="2 3">
    <name type="scientific">Mannheimia haemolytica</name>
    <name type="common">Pasteurella haemolytica</name>
    <dbReference type="NCBI Taxonomy" id="75985"/>
    <lineage>
        <taxon>Bacteria</taxon>
        <taxon>Pseudomonadati</taxon>
        <taxon>Pseudomonadota</taxon>
        <taxon>Gammaproteobacteria</taxon>
        <taxon>Pasteurellales</taxon>
        <taxon>Pasteurellaceae</taxon>
        <taxon>Mannheimia</taxon>
    </lineage>
</organism>
<evidence type="ECO:0000313" key="2">
    <source>
        <dbReference type="EMBL" id="STY64870.1"/>
    </source>
</evidence>
<reference evidence="2 3" key="1">
    <citation type="submission" date="2018-06" db="EMBL/GenBank/DDBJ databases">
        <authorList>
            <consortium name="Pathogen Informatics"/>
            <person name="Doyle S."/>
        </authorList>
    </citation>
    <scope>NUCLEOTIDE SEQUENCE [LARGE SCALE GENOMIC DNA]</scope>
    <source>
        <strain evidence="2 3">NCTC10638</strain>
    </source>
</reference>
<evidence type="ECO:0000313" key="3">
    <source>
        <dbReference type="Proteomes" id="UP000254802"/>
    </source>
</evidence>
<gene>
    <name evidence="2" type="ORF">NCTC10638_04064</name>
</gene>
<evidence type="ECO:0000259" key="1">
    <source>
        <dbReference type="Pfam" id="PF08338"/>
    </source>
</evidence>
<dbReference type="PANTHER" id="PTHR11092:SF0">
    <property type="entry name" value="EPIMERASE FAMILY PROTEIN SDR39U1"/>
    <property type="match status" value="1"/>
</dbReference>
<dbReference type="InterPro" id="IPR013549">
    <property type="entry name" value="DUF1731"/>
</dbReference>